<comment type="caution">
    <text evidence="7">The sequence shown here is derived from an EMBL/GenBank/DDBJ whole genome shotgun (WGS) entry which is preliminary data.</text>
</comment>
<dbReference type="NCBIfam" id="NF038013">
    <property type="entry name" value="AceTr_1"/>
    <property type="match status" value="1"/>
</dbReference>
<feature type="transmembrane region" description="Helical" evidence="6">
    <location>
        <begin position="93"/>
        <end position="113"/>
    </location>
</feature>
<dbReference type="GO" id="GO:0005886">
    <property type="term" value="C:plasma membrane"/>
    <property type="evidence" value="ECO:0007669"/>
    <property type="project" value="TreeGrafter"/>
</dbReference>
<reference evidence="7 8" key="1">
    <citation type="submission" date="2020-07" db="EMBL/GenBank/DDBJ databases">
        <title>Comparative genomics of pyrophilous fungi reveals a link between fire events and developmental genes.</title>
        <authorList>
            <consortium name="DOE Joint Genome Institute"/>
            <person name="Steindorff A.S."/>
            <person name="Carver A."/>
            <person name="Calhoun S."/>
            <person name="Stillman K."/>
            <person name="Liu H."/>
            <person name="Lipzen A."/>
            <person name="Pangilinan J."/>
            <person name="Labutti K."/>
            <person name="Bruns T.D."/>
            <person name="Grigoriev I.V."/>
        </authorList>
    </citation>
    <scope>NUCLEOTIDE SEQUENCE [LARGE SCALE GENOMIC DNA]</scope>
    <source>
        <strain evidence="7 8">CBS 144469</strain>
    </source>
</reference>
<dbReference type="OrthoDB" id="3648309at2759"/>
<sequence length="221" mass="22975">MSTAHIEKIDYDAEAPGSTPSSPAPPPPLSVTLGQPAPAGMFAFAGTVLLLALYNLNAGGVDAPNVLVGMLVFAGGMAMTLVSMWEIARGNTLFATCFLTFTTFWLSYSAVLIPSFGVMEAFAATPEQIPKALGIYLFVWFITISCLIPGVIGKSLLFTALLSAGAIAVLFLACGMYTQTKAVSIVGNCLLLIMSALAYYIGVAGLLASDPNGSAFSLPLF</sequence>
<evidence type="ECO:0000256" key="1">
    <source>
        <dbReference type="ARBA" id="ARBA00004141"/>
    </source>
</evidence>
<keyword evidence="3 6" id="KW-0812">Transmembrane</keyword>
<evidence type="ECO:0000256" key="3">
    <source>
        <dbReference type="ARBA" id="ARBA00022692"/>
    </source>
</evidence>
<evidence type="ECO:0000256" key="5">
    <source>
        <dbReference type="ARBA" id="ARBA00023136"/>
    </source>
</evidence>
<dbReference type="Pfam" id="PF01184">
    <property type="entry name" value="Gpr1_Fun34_YaaH"/>
    <property type="match status" value="1"/>
</dbReference>
<dbReference type="InterPro" id="IPR000791">
    <property type="entry name" value="Gpr1/Fun34/SatP-like"/>
</dbReference>
<evidence type="ECO:0000256" key="4">
    <source>
        <dbReference type="ARBA" id="ARBA00022989"/>
    </source>
</evidence>
<evidence type="ECO:0000313" key="7">
    <source>
        <dbReference type="EMBL" id="KAF6741656.1"/>
    </source>
</evidence>
<feature type="transmembrane region" description="Helical" evidence="6">
    <location>
        <begin position="37"/>
        <end position="54"/>
    </location>
</feature>
<dbReference type="InterPro" id="IPR051633">
    <property type="entry name" value="AceTr"/>
</dbReference>
<dbReference type="Proteomes" id="UP000521943">
    <property type="component" value="Unassembled WGS sequence"/>
</dbReference>
<dbReference type="AlphaFoldDB" id="A0A8H6H8T3"/>
<proteinExistence type="inferred from homology"/>
<dbReference type="GO" id="GO:0015123">
    <property type="term" value="F:acetate transmembrane transporter activity"/>
    <property type="evidence" value="ECO:0007669"/>
    <property type="project" value="TreeGrafter"/>
</dbReference>
<dbReference type="EMBL" id="JACGCI010000225">
    <property type="protein sequence ID" value="KAF6741656.1"/>
    <property type="molecule type" value="Genomic_DNA"/>
</dbReference>
<gene>
    <name evidence="7" type="ORF">DFP72DRAFT_1112301</name>
</gene>
<keyword evidence="5 6" id="KW-0472">Membrane</keyword>
<comment type="similarity">
    <text evidence="2">Belongs to the acetate uptake transporter (AceTr) (TC 2.A.96) family.</text>
</comment>
<evidence type="ECO:0000313" key="8">
    <source>
        <dbReference type="Proteomes" id="UP000521943"/>
    </source>
</evidence>
<keyword evidence="4 6" id="KW-1133">Transmembrane helix</keyword>
<evidence type="ECO:0000256" key="2">
    <source>
        <dbReference type="ARBA" id="ARBA00005587"/>
    </source>
</evidence>
<organism evidence="7 8">
    <name type="scientific">Ephemerocybe angulata</name>
    <dbReference type="NCBI Taxonomy" id="980116"/>
    <lineage>
        <taxon>Eukaryota</taxon>
        <taxon>Fungi</taxon>
        <taxon>Dikarya</taxon>
        <taxon>Basidiomycota</taxon>
        <taxon>Agaricomycotina</taxon>
        <taxon>Agaricomycetes</taxon>
        <taxon>Agaricomycetidae</taxon>
        <taxon>Agaricales</taxon>
        <taxon>Agaricineae</taxon>
        <taxon>Psathyrellaceae</taxon>
        <taxon>Ephemerocybe</taxon>
    </lineage>
</organism>
<feature type="transmembrane region" description="Helical" evidence="6">
    <location>
        <begin position="158"/>
        <end position="177"/>
    </location>
</feature>
<comment type="subcellular location">
    <subcellularLocation>
        <location evidence="1">Membrane</location>
        <topology evidence="1">Multi-pass membrane protein</topology>
    </subcellularLocation>
</comment>
<protein>
    <submittedName>
        <fullName evidence="7">Gpr1 family protein</fullName>
    </submittedName>
</protein>
<accession>A0A8H6H8T3</accession>
<keyword evidence="8" id="KW-1185">Reference proteome</keyword>
<feature type="transmembrane region" description="Helical" evidence="6">
    <location>
        <begin position="189"/>
        <end position="208"/>
    </location>
</feature>
<feature type="transmembrane region" description="Helical" evidence="6">
    <location>
        <begin position="133"/>
        <end position="152"/>
    </location>
</feature>
<feature type="transmembrane region" description="Helical" evidence="6">
    <location>
        <begin position="66"/>
        <end position="87"/>
    </location>
</feature>
<evidence type="ECO:0000256" key="6">
    <source>
        <dbReference type="SAM" id="Phobius"/>
    </source>
</evidence>
<dbReference type="PANTHER" id="PTHR31123">
    <property type="entry name" value="ACCUMULATION OF DYADS PROTEIN 2-RELATED"/>
    <property type="match status" value="1"/>
</dbReference>
<dbReference type="PANTHER" id="PTHR31123:SF1">
    <property type="entry name" value="ACCUMULATION OF DYADS PROTEIN 2-RELATED"/>
    <property type="match status" value="1"/>
</dbReference>
<name>A0A8H6H8T3_9AGAR</name>